<dbReference type="EMBL" id="JACHEB010000004">
    <property type="protein sequence ID" value="MBB5328594.1"/>
    <property type="molecule type" value="Genomic_DNA"/>
</dbReference>
<sequence>MSDQEERLFGGNVADAVVRVGATVRKPATEATSSVEAFLEHLFEVGFRGAPRTLGRDEKGRHVLEYVPGATQEPFSYTSEELGRVGRLIREFHVAAKSFVPPEGAQWKVVIRPDSEELICHQDLAPWNLVRSGERWVFIDWDGSGPGSVLWDVGYAAQSFVPLIHGGEPAVDASRLCCFVDGYGLDRSQRERLPELMVARTRAMFELGERAAITGEQPWARLHAEGDGSRHWRQAAEYVERHLEIWKDALLANV</sequence>
<dbReference type="GO" id="GO:0016301">
    <property type="term" value="F:kinase activity"/>
    <property type="evidence" value="ECO:0007669"/>
    <property type="project" value="UniProtKB-KW"/>
</dbReference>
<protein>
    <submittedName>
        <fullName evidence="2">Ser/Thr protein kinase RdoA (MazF antagonist)</fullName>
    </submittedName>
</protein>
<comment type="caution">
    <text evidence="2">The sequence shown here is derived from an EMBL/GenBank/DDBJ whole genome shotgun (WGS) entry which is preliminary data.</text>
</comment>
<dbReference type="InterPro" id="IPR002575">
    <property type="entry name" value="Aminoglycoside_PTrfase"/>
</dbReference>
<dbReference type="Proteomes" id="UP000535182">
    <property type="component" value="Unassembled WGS sequence"/>
</dbReference>
<dbReference type="Gene3D" id="3.90.1200.10">
    <property type="match status" value="1"/>
</dbReference>
<gene>
    <name evidence="2" type="ORF">HDF14_002204</name>
</gene>
<accession>A0A9X0QE51</accession>
<evidence type="ECO:0000313" key="2">
    <source>
        <dbReference type="EMBL" id="MBB5328594.1"/>
    </source>
</evidence>
<dbReference type="SUPFAM" id="SSF56112">
    <property type="entry name" value="Protein kinase-like (PK-like)"/>
    <property type="match status" value="1"/>
</dbReference>
<evidence type="ECO:0000259" key="1">
    <source>
        <dbReference type="Pfam" id="PF01636"/>
    </source>
</evidence>
<keyword evidence="2" id="KW-0418">Kinase</keyword>
<evidence type="ECO:0000313" key="3">
    <source>
        <dbReference type="Proteomes" id="UP000535182"/>
    </source>
</evidence>
<keyword evidence="3" id="KW-1185">Reference proteome</keyword>
<feature type="domain" description="Aminoglycoside phosphotransferase" evidence="1">
    <location>
        <begin position="114"/>
        <end position="161"/>
    </location>
</feature>
<proteinExistence type="predicted"/>
<dbReference type="Pfam" id="PF01636">
    <property type="entry name" value="APH"/>
    <property type="match status" value="1"/>
</dbReference>
<keyword evidence="2" id="KW-0808">Transferase</keyword>
<organism evidence="2 3">
    <name type="scientific">Tunturiibacter gelidiferens</name>
    <dbReference type="NCBI Taxonomy" id="3069689"/>
    <lineage>
        <taxon>Bacteria</taxon>
        <taxon>Pseudomonadati</taxon>
        <taxon>Acidobacteriota</taxon>
        <taxon>Terriglobia</taxon>
        <taxon>Terriglobales</taxon>
        <taxon>Acidobacteriaceae</taxon>
        <taxon>Tunturiibacter</taxon>
    </lineage>
</organism>
<name>A0A9X0QE51_9BACT</name>
<dbReference type="AlphaFoldDB" id="A0A9X0QE51"/>
<dbReference type="InterPro" id="IPR011009">
    <property type="entry name" value="Kinase-like_dom_sf"/>
</dbReference>
<reference evidence="2 3" key="1">
    <citation type="submission" date="2020-08" db="EMBL/GenBank/DDBJ databases">
        <title>Genomic Encyclopedia of Type Strains, Phase IV (KMG-V): Genome sequencing to study the core and pangenomes of soil and plant-associated prokaryotes.</title>
        <authorList>
            <person name="Whitman W."/>
        </authorList>
    </citation>
    <scope>NUCLEOTIDE SEQUENCE [LARGE SCALE GENOMIC DNA]</scope>
    <source>
        <strain evidence="2 3">X5P2</strain>
    </source>
</reference>
<dbReference type="RefSeq" id="WP_183976216.1">
    <property type="nucleotide sequence ID" value="NZ_JACHEB010000004.1"/>
</dbReference>